<evidence type="ECO:0000313" key="2">
    <source>
        <dbReference type="EMBL" id="CAD2098434.1"/>
    </source>
</evidence>
<evidence type="ECO:0000256" key="1">
    <source>
        <dbReference type="SAM" id="Phobius"/>
    </source>
</evidence>
<protein>
    <submittedName>
        <fullName evidence="2">Uncharacterized protein</fullName>
    </submittedName>
</protein>
<proteinExistence type="predicted"/>
<dbReference type="EMBL" id="LR865426">
    <property type="protein sequence ID" value="CAD2098434.1"/>
    <property type="molecule type" value="Genomic_DNA"/>
</dbReference>
<accession>A0A6V7SIK1</accession>
<reference evidence="2 3" key="1">
    <citation type="submission" date="2020-08" db="EMBL/GenBank/DDBJ databases">
        <authorList>
            <person name="Ramaprasad A."/>
        </authorList>
    </citation>
    <scope>NUCLEOTIDE SEQUENCE [LARGE SCALE GENOMIC DNA]</scope>
</reference>
<dbReference type="VEuPathDB" id="PlasmoDB:PVVCY_1306750"/>
<dbReference type="AlphaFoldDB" id="A0A6V7SIK1"/>
<dbReference type="VEuPathDB" id="PlasmoDB:PVPCR_0500340"/>
<organism evidence="2 3">
    <name type="scientific">Plasmodium vinckei</name>
    <dbReference type="NCBI Taxonomy" id="5860"/>
    <lineage>
        <taxon>Eukaryota</taxon>
        <taxon>Sar</taxon>
        <taxon>Alveolata</taxon>
        <taxon>Apicomplexa</taxon>
        <taxon>Aconoidasida</taxon>
        <taxon>Haemosporida</taxon>
        <taxon>Plasmodiidae</taxon>
        <taxon>Plasmodium</taxon>
        <taxon>Plasmodium (Vinckeia)</taxon>
    </lineage>
</organism>
<dbReference type="VEuPathDB" id="PlasmoDB:PVBDA_1306990"/>
<gene>
    <name evidence="2" type="ORF">PVSEL_0500330</name>
</gene>
<keyword evidence="1" id="KW-0472">Membrane</keyword>
<sequence>MKKISKYIAIIAILFLARFLCIKEKKTDNLLFYYCFFFCFIKYIIMRKLIFLIVIVLSFLGLIESRGRNPNRNSKINRLPVIKDSTKLISIIDKTPKKQYITYVYHSSICSYCSLITDALKDNEHVEMVDMDEDSKLEDLIKTDKPIVVILKNINKEDSVERSKFYHELQTKGGKLCVPALEIDDHIMYESQEILAFYKHLLSKFEN</sequence>
<keyword evidence="1" id="KW-1133">Transmembrane helix</keyword>
<dbReference type="VEuPathDB" id="PlasmoDB:PVSEL_0500330"/>
<feature type="transmembrane region" description="Helical" evidence="1">
    <location>
        <begin position="31"/>
        <end position="63"/>
    </location>
</feature>
<name>A0A6V7SIK1_PLAVN</name>
<dbReference type="VEuPathDB" id="PlasmoDB:PVLDE_1307230"/>
<keyword evidence="1" id="KW-0812">Transmembrane</keyword>
<evidence type="ECO:0000313" key="3">
    <source>
        <dbReference type="Proteomes" id="UP000515697"/>
    </source>
</evidence>
<dbReference type="Proteomes" id="UP000515697">
    <property type="component" value="Chromosome PVSEL_05"/>
</dbReference>